<feature type="compositionally biased region" description="Low complexity" evidence="2">
    <location>
        <begin position="14"/>
        <end position="25"/>
    </location>
</feature>
<evidence type="ECO:0000313" key="4">
    <source>
        <dbReference type="EMBL" id="SDZ11149.1"/>
    </source>
</evidence>
<dbReference type="CDD" id="cd00592">
    <property type="entry name" value="HTH_MerR-like"/>
    <property type="match status" value="1"/>
</dbReference>
<dbReference type="PANTHER" id="PTHR30204:SF89">
    <property type="entry name" value="HTH MERR-TYPE DOMAIN-CONTAINING PROTEIN"/>
    <property type="match status" value="1"/>
</dbReference>
<organism evidence="4 5">
    <name type="scientific">Herbiconiux ginsengi</name>
    <dbReference type="NCBI Taxonomy" id="381665"/>
    <lineage>
        <taxon>Bacteria</taxon>
        <taxon>Bacillati</taxon>
        <taxon>Actinomycetota</taxon>
        <taxon>Actinomycetes</taxon>
        <taxon>Micrococcales</taxon>
        <taxon>Microbacteriaceae</taxon>
        <taxon>Herbiconiux</taxon>
    </lineage>
</organism>
<feature type="region of interest" description="Disordered" evidence="2">
    <location>
        <begin position="1"/>
        <end position="25"/>
    </location>
</feature>
<dbReference type="PANTHER" id="PTHR30204">
    <property type="entry name" value="REDOX-CYCLING DRUG-SENSING TRANSCRIPTIONAL ACTIVATOR SOXR"/>
    <property type="match status" value="1"/>
</dbReference>
<dbReference type="STRING" id="381665.SAMN05216554_2450"/>
<dbReference type="InterPro" id="IPR000551">
    <property type="entry name" value="MerR-type_HTH_dom"/>
</dbReference>
<dbReference type="Gene3D" id="1.10.1660.10">
    <property type="match status" value="1"/>
</dbReference>
<dbReference type="PROSITE" id="PS50937">
    <property type="entry name" value="HTH_MERR_2"/>
    <property type="match status" value="1"/>
</dbReference>
<proteinExistence type="predicted"/>
<dbReference type="Pfam" id="PF13411">
    <property type="entry name" value="MerR_1"/>
    <property type="match status" value="1"/>
</dbReference>
<name>A0A1H3QEL4_9MICO</name>
<dbReference type="AlphaFoldDB" id="A0A1H3QEL4"/>
<evidence type="ECO:0000256" key="1">
    <source>
        <dbReference type="ARBA" id="ARBA00023125"/>
    </source>
</evidence>
<dbReference type="GO" id="GO:0003700">
    <property type="term" value="F:DNA-binding transcription factor activity"/>
    <property type="evidence" value="ECO:0007669"/>
    <property type="project" value="InterPro"/>
</dbReference>
<reference evidence="4 5" key="1">
    <citation type="submission" date="2016-10" db="EMBL/GenBank/DDBJ databases">
        <authorList>
            <person name="de Groot N.N."/>
        </authorList>
    </citation>
    <scope>NUCLEOTIDE SEQUENCE [LARGE SCALE GENOMIC DNA]</scope>
    <source>
        <strain evidence="4 5">CGMCC 4.3491</strain>
    </source>
</reference>
<dbReference type="EMBL" id="FNPZ01000002">
    <property type="protein sequence ID" value="SDZ11149.1"/>
    <property type="molecule type" value="Genomic_DNA"/>
</dbReference>
<protein>
    <submittedName>
        <fullName evidence="4">MerR family regulatory protein</fullName>
    </submittedName>
</protein>
<keyword evidence="1" id="KW-0238">DNA-binding</keyword>
<dbReference type="Proteomes" id="UP000198891">
    <property type="component" value="Unassembled WGS sequence"/>
</dbReference>
<dbReference type="OrthoDB" id="3191171at2"/>
<dbReference type="InterPro" id="IPR009061">
    <property type="entry name" value="DNA-bd_dom_put_sf"/>
</dbReference>
<sequence>MAAAVQPSPERGARSSASSASTASGSSQLLGIGQVLSKLTADFPDLTPSKLRFLEERGLVHPARTQSGYRKFSQNDLSRLRLILTMQRDCYLPLAVIKDYLADVDAGLNPPMPGSALPGGASILQTGRRLSRDDLTREAGATPMLVQDAFSASVLTPADSYGEDSLVVLKALVELQRSGIEPRHLRGFRQATERELGLIESALMPVARRRDPSSRAKVAELAMEIAGQLEIVRSSLIRSALGRIAP</sequence>
<evidence type="ECO:0000313" key="5">
    <source>
        <dbReference type="Proteomes" id="UP000198891"/>
    </source>
</evidence>
<evidence type="ECO:0000259" key="3">
    <source>
        <dbReference type="PROSITE" id="PS50937"/>
    </source>
</evidence>
<keyword evidence="5" id="KW-1185">Reference proteome</keyword>
<evidence type="ECO:0000256" key="2">
    <source>
        <dbReference type="SAM" id="MobiDB-lite"/>
    </source>
</evidence>
<dbReference type="SMART" id="SM00422">
    <property type="entry name" value="HTH_MERR"/>
    <property type="match status" value="1"/>
</dbReference>
<feature type="domain" description="HTH merR-type" evidence="3">
    <location>
        <begin position="45"/>
        <end position="103"/>
    </location>
</feature>
<gene>
    <name evidence="4" type="ORF">SAMN05216554_2450</name>
</gene>
<dbReference type="SUPFAM" id="SSF46955">
    <property type="entry name" value="Putative DNA-binding domain"/>
    <property type="match status" value="1"/>
</dbReference>
<dbReference type="InterPro" id="IPR047057">
    <property type="entry name" value="MerR_fam"/>
</dbReference>
<dbReference type="GO" id="GO:0003677">
    <property type="term" value="F:DNA binding"/>
    <property type="evidence" value="ECO:0007669"/>
    <property type="project" value="UniProtKB-KW"/>
</dbReference>
<dbReference type="RefSeq" id="WP_092553874.1">
    <property type="nucleotide sequence ID" value="NZ_FNPZ01000002.1"/>
</dbReference>
<accession>A0A1H3QEL4</accession>